<name>A0AAN8AFT6_ELEMC</name>
<dbReference type="AlphaFoldDB" id="A0AAN8AFT6"/>
<reference evidence="1 2" key="1">
    <citation type="journal article" date="2023" name="Genes (Basel)">
        <title>Chromosome-Level Genome Assembly and Circadian Gene Repertoire of the Patagonia Blennie Eleginops maclovinus-The Closest Ancestral Proxy of Antarctic Cryonotothenioids.</title>
        <authorList>
            <person name="Cheng C.C."/>
            <person name="Rivera-Colon A.G."/>
            <person name="Minhas B.F."/>
            <person name="Wilson L."/>
            <person name="Rayamajhi N."/>
            <person name="Vargas-Chacoff L."/>
            <person name="Catchen J.M."/>
        </authorList>
    </citation>
    <scope>NUCLEOTIDE SEQUENCE [LARGE SCALE GENOMIC DNA]</scope>
    <source>
        <strain evidence="1">JMC-PN-2008</strain>
    </source>
</reference>
<gene>
    <name evidence="1" type="ORF">PBY51_014753</name>
</gene>
<dbReference type="Proteomes" id="UP001346869">
    <property type="component" value="Unassembled WGS sequence"/>
</dbReference>
<proteinExistence type="predicted"/>
<dbReference type="EMBL" id="JAUZQC010000019">
    <property type="protein sequence ID" value="KAK5853613.1"/>
    <property type="molecule type" value="Genomic_DNA"/>
</dbReference>
<evidence type="ECO:0000313" key="1">
    <source>
        <dbReference type="EMBL" id="KAK5853613.1"/>
    </source>
</evidence>
<protein>
    <submittedName>
        <fullName evidence="1">Uncharacterized protein</fullName>
    </submittedName>
</protein>
<organism evidence="1 2">
    <name type="scientific">Eleginops maclovinus</name>
    <name type="common">Patagonian blennie</name>
    <name type="synonym">Eleginus maclovinus</name>
    <dbReference type="NCBI Taxonomy" id="56733"/>
    <lineage>
        <taxon>Eukaryota</taxon>
        <taxon>Metazoa</taxon>
        <taxon>Chordata</taxon>
        <taxon>Craniata</taxon>
        <taxon>Vertebrata</taxon>
        <taxon>Euteleostomi</taxon>
        <taxon>Actinopterygii</taxon>
        <taxon>Neopterygii</taxon>
        <taxon>Teleostei</taxon>
        <taxon>Neoteleostei</taxon>
        <taxon>Acanthomorphata</taxon>
        <taxon>Eupercaria</taxon>
        <taxon>Perciformes</taxon>
        <taxon>Notothenioidei</taxon>
        <taxon>Eleginopidae</taxon>
        <taxon>Eleginops</taxon>
    </lineage>
</organism>
<accession>A0AAN8AFT6</accession>
<reference evidence="1 2" key="2">
    <citation type="journal article" date="2023" name="Mol. Biol. Evol.">
        <title>Genomics of Secondarily Temperate Adaptation in the Only Non-Antarctic Icefish.</title>
        <authorList>
            <person name="Rivera-Colon A.G."/>
            <person name="Rayamajhi N."/>
            <person name="Minhas B.F."/>
            <person name="Madrigal G."/>
            <person name="Bilyk K.T."/>
            <person name="Yoon V."/>
            <person name="Hune M."/>
            <person name="Gregory S."/>
            <person name="Cheng C.H.C."/>
            <person name="Catchen J.M."/>
        </authorList>
    </citation>
    <scope>NUCLEOTIDE SEQUENCE [LARGE SCALE GENOMIC DNA]</scope>
    <source>
        <strain evidence="1">JMC-PN-2008</strain>
    </source>
</reference>
<sequence length="92" mass="9758">MPRLLTGRTSGTALAAIQPNGWREASPETNASLLATTNLGLSGKQNTLAGGEGLCKESMKKWKTTTSEAYVCTGDDLDEPNVGCTNHWGYLV</sequence>
<keyword evidence="2" id="KW-1185">Reference proteome</keyword>
<comment type="caution">
    <text evidence="1">The sequence shown here is derived from an EMBL/GenBank/DDBJ whole genome shotgun (WGS) entry which is preliminary data.</text>
</comment>
<evidence type="ECO:0000313" key="2">
    <source>
        <dbReference type="Proteomes" id="UP001346869"/>
    </source>
</evidence>